<comment type="similarity">
    <text evidence="9">Belongs to the binding-protein-dependent transport system permease family.</text>
</comment>
<dbReference type="GO" id="GO:0005886">
    <property type="term" value="C:plasma membrane"/>
    <property type="evidence" value="ECO:0007669"/>
    <property type="project" value="UniProtKB-SubCell"/>
</dbReference>
<protein>
    <submittedName>
        <fullName evidence="11">ABC transporter permease</fullName>
    </submittedName>
</protein>
<dbReference type="InterPro" id="IPR035906">
    <property type="entry name" value="MetI-like_sf"/>
</dbReference>
<feature type="domain" description="ABC transmembrane type-1" evidence="10">
    <location>
        <begin position="73"/>
        <end position="261"/>
    </location>
</feature>
<evidence type="ECO:0000256" key="4">
    <source>
        <dbReference type="ARBA" id="ARBA00022692"/>
    </source>
</evidence>
<keyword evidence="3" id="KW-1003">Cell membrane</keyword>
<keyword evidence="5" id="KW-0571">Peptide transport</keyword>
<dbReference type="RefSeq" id="WP_376803794.1">
    <property type="nucleotide sequence ID" value="NZ_LWDL01000016.1"/>
</dbReference>
<dbReference type="InterPro" id="IPR000515">
    <property type="entry name" value="MetI-like"/>
</dbReference>
<dbReference type="Gene3D" id="1.10.3720.10">
    <property type="entry name" value="MetI-like"/>
    <property type="match status" value="1"/>
</dbReference>
<dbReference type="AlphaFoldDB" id="A0A1W9HX88"/>
<feature type="transmembrane region" description="Helical" evidence="9">
    <location>
        <begin position="239"/>
        <end position="260"/>
    </location>
</feature>
<keyword evidence="8 9" id="KW-0472">Membrane</keyword>
<dbReference type="Pfam" id="PF12911">
    <property type="entry name" value="OppC_N"/>
    <property type="match status" value="1"/>
</dbReference>
<evidence type="ECO:0000256" key="3">
    <source>
        <dbReference type="ARBA" id="ARBA00022475"/>
    </source>
</evidence>
<evidence type="ECO:0000313" key="11">
    <source>
        <dbReference type="EMBL" id="OQW52045.1"/>
    </source>
</evidence>
<dbReference type="PANTHER" id="PTHR43386">
    <property type="entry name" value="OLIGOPEPTIDE TRANSPORT SYSTEM PERMEASE PROTEIN APPC"/>
    <property type="match status" value="1"/>
</dbReference>
<dbReference type="CDD" id="cd06261">
    <property type="entry name" value="TM_PBP2"/>
    <property type="match status" value="1"/>
</dbReference>
<dbReference type="Pfam" id="PF00528">
    <property type="entry name" value="BPD_transp_1"/>
    <property type="match status" value="1"/>
</dbReference>
<dbReference type="STRING" id="1827387.A4S15_09460"/>
<dbReference type="PANTHER" id="PTHR43386:SF1">
    <property type="entry name" value="D,D-DIPEPTIDE TRANSPORT SYSTEM PERMEASE PROTEIN DDPC-RELATED"/>
    <property type="match status" value="1"/>
</dbReference>
<reference evidence="11 12" key="1">
    <citation type="journal article" date="2017" name="Water Res.">
        <title>Comammox in drinking water systems.</title>
        <authorList>
            <person name="Wang Y."/>
            <person name="Ma L."/>
            <person name="Mao Y."/>
            <person name="Jiang X."/>
            <person name="Xia Y."/>
            <person name="Yu K."/>
            <person name="Li B."/>
            <person name="Zhang T."/>
        </authorList>
    </citation>
    <scope>NUCLEOTIDE SEQUENCE [LARGE SCALE GENOMIC DNA]</scope>
    <source>
        <strain evidence="11">SG_bin8</strain>
    </source>
</reference>
<dbReference type="GO" id="GO:0015031">
    <property type="term" value="P:protein transport"/>
    <property type="evidence" value="ECO:0007669"/>
    <property type="project" value="UniProtKB-KW"/>
</dbReference>
<gene>
    <name evidence="11" type="ORF">A4S15_09460</name>
</gene>
<dbReference type="InterPro" id="IPR050366">
    <property type="entry name" value="BP-dependent_transpt_permease"/>
</dbReference>
<feature type="transmembrane region" description="Helical" evidence="9">
    <location>
        <begin position="77"/>
        <end position="101"/>
    </location>
</feature>
<evidence type="ECO:0000313" key="12">
    <source>
        <dbReference type="Proteomes" id="UP000192872"/>
    </source>
</evidence>
<name>A0A1W9HX88_9HYPH</name>
<dbReference type="EMBL" id="LWDL01000016">
    <property type="protein sequence ID" value="OQW52045.1"/>
    <property type="molecule type" value="Genomic_DNA"/>
</dbReference>
<evidence type="ECO:0000256" key="2">
    <source>
        <dbReference type="ARBA" id="ARBA00022448"/>
    </source>
</evidence>
<dbReference type="SUPFAM" id="SSF161098">
    <property type="entry name" value="MetI-like"/>
    <property type="match status" value="1"/>
</dbReference>
<keyword evidence="2 9" id="KW-0813">Transport</keyword>
<keyword evidence="6" id="KW-0653">Protein transport</keyword>
<evidence type="ECO:0000259" key="10">
    <source>
        <dbReference type="PROSITE" id="PS50928"/>
    </source>
</evidence>
<dbReference type="Proteomes" id="UP000192872">
    <property type="component" value="Unassembled WGS sequence"/>
</dbReference>
<dbReference type="GO" id="GO:0015833">
    <property type="term" value="P:peptide transport"/>
    <property type="evidence" value="ECO:0007669"/>
    <property type="project" value="UniProtKB-KW"/>
</dbReference>
<organism evidence="11 12">
    <name type="scientific">Candidatus Raskinella chloraquaticus</name>
    <dbReference type="NCBI Taxonomy" id="1951219"/>
    <lineage>
        <taxon>Bacteria</taxon>
        <taxon>Pseudomonadati</taxon>
        <taxon>Pseudomonadota</taxon>
        <taxon>Alphaproteobacteria</taxon>
        <taxon>Hyphomicrobiales</taxon>
        <taxon>Phreatobacteraceae</taxon>
        <taxon>Candidatus Raskinella</taxon>
    </lineage>
</organism>
<proteinExistence type="inferred from homology"/>
<keyword evidence="7 9" id="KW-1133">Transmembrane helix</keyword>
<comment type="caution">
    <text evidence="11">The sequence shown here is derived from an EMBL/GenBank/DDBJ whole genome shotgun (WGS) entry which is preliminary data.</text>
</comment>
<evidence type="ECO:0000256" key="9">
    <source>
        <dbReference type="RuleBase" id="RU363032"/>
    </source>
</evidence>
<dbReference type="PROSITE" id="PS50928">
    <property type="entry name" value="ABC_TM1"/>
    <property type="match status" value="1"/>
</dbReference>
<evidence type="ECO:0000256" key="7">
    <source>
        <dbReference type="ARBA" id="ARBA00022989"/>
    </source>
</evidence>
<sequence>MKTFWSRFLGNPRVYLGLLWLGLLLVVAIAANVLAPTDPFAIVGKPMAAPGGEFWLGTDSLGRNVLAGLIHGSRATILIAVLATLFAVAFGTFMGAVAGYYGGLIDDVLMRFTEFFQTIPSFLFAIVLIAILSPSALNLVVAIATVSWPPIARVVRGDVLTVKSREFVQAAVVAGQGDAAILLKQVLPNTLSPLIVTGSLLIATAILAESALSFLGLGAPNVMSWGFMIGAGRSFMREAWWLVTVPGIAILLTVLAINLVGEGLNDALNPRLADL</sequence>
<evidence type="ECO:0000256" key="1">
    <source>
        <dbReference type="ARBA" id="ARBA00004651"/>
    </source>
</evidence>
<evidence type="ECO:0000256" key="5">
    <source>
        <dbReference type="ARBA" id="ARBA00022856"/>
    </source>
</evidence>
<comment type="subcellular location">
    <subcellularLocation>
        <location evidence="1 9">Cell membrane</location>
        <topology evidence="1 9">Multi-pass membrane protein</topology>
    </subcellularLocation>
</comment>
<feature type="transmembrane region" description="Helical" evidence="9">
    <location>
        <begin position="122"/>
        <end position="148"/>
    </location>
</feature>
<dbReference type="InterPro" id="IPR025966">
    <property type="entry name" value="OppC_N"/>
</dbReference>
<accession>A0A1W9HX88</accession>
<evidence type="ECO:0000256" key="8">
    <source>
        <dbReference type="ARBA" id="ARBA00023136"/>
    </source>
</evidence>
<dbReference type="GO" id="GO:0055085">
    <property type="term" value="P:transmembrane transport"/>
    <property type="evidence" value="ECO:0007669"/>
    <property type="project" value="InterPro"/>
</dbReference>
<feature type="transmembrane region" description="Helical" evidence="9">
    <location>
        <begin position="194"/>
        <end position="218"/>
    </location>
</feature>
<evidence type="ECO:0000256" key="6">
    <source>
        <dbReference type="ARBA" id="ARBA00022927"/>
    </source>
</evidence>
<keyword evidence="4 9" id="KW-0812">Transmembrane</keyword>